<evidence type="ECO:0000256" key="4">
    <source>
        <dbReference type="ARBA" id="ARBA00023274"/>
    </source>
</evidence>
<dbReference type="Gene3D" id="2.40.240.10">
    <property type="entry name" value="Ribosomal Protein L25, Chain P"/>
    <property type="match status" value="1"/>
</dbReference>
<keyword evidence="7" id="KW-1185">Reference proteome</keyword>
<dbReference type="GO" id="GO:0003735">
    <property type="term" value="F:structural constituent of ribosome"/>
    <property type="evidence" value="ECO:0007669"/>
    <property type="project" value="InterPro"/>
</dbReference>
<evidence type="ECO:0000256" key="2">
    <source>
        <dbReference type="ARBA" id="ARBA00022884"/>
    </source>
</evidence>
<dbReference type="SUPFAM" id="SSF50715">
    <property type="entry name" value="Ribosomal protein L25-like"/>
    <property type="match status" value="1"/>
</dbReference>
<dbReference type="GO" id="GO:0022625">
    <property type="term" value="C:cytosolic large ribosomal subunit"/>
    <property type="evidence" value="ECO:0007669"/>
    <property type="project" value="TreeGrafter"/>
</dbReference>
<dbReference type="EMBL" id="AP025739">
    <property type="protein sequence ID" value="BDI32314.1"/>
    <property type="molecule type" value="Genomic_DNA"/>
</dbReference>
<keyword evidence="4 5" id="KW-0687">Ribonucleoprotein</keyword>
<evidence type="ECO:0000256" key="5">
    <source>
        <dbReference type="HAMAP-Rule" id="MF_01334"/>
    </source>
</evidence>
<dbReference type="InterPro" id="IPR037121">
    <property type="entry name" value="Ribosomal_bL25_C"/>
</dbReference>
<accession>A0A402CXF6</accession>
<dbReference type="Pfam" id="PF01386">
    <property type="entry name" value="Ribosomal_L25p"/>
    <property type="match status" value="1"/>
</dbReference>
<comment type="similarity">
    <text evidence="5">Belongs to the bacterial ribosomal protein bL25 family. CTC subfamily.</text>
</comment>
<evidence type="ECO:0000313" key="7">
    <source>
        <dbReference type="Proteomes" id="UP000287394"/>
    </source>
</evidence>
<proteinExistence type="inferred from homology"/>
<dbReference type="InterPro" id="IPR011035">
    <property type="entry name" value="Ribosomal_bL25/Gln-tRNA_synth"/>
</dbReference>
<dbReference type="InterPro" id="IPR029751">
    <property type="entry name" value="Ribosomal_L25_dom"/>
</dbReference>
<dbReference type="RefSeq" id="WP_165864273.1">
    <property type="nucleotide sequence ID" value="NZ_AP025739.1"/>
</dbReference>
<dbReference type="HAMAP" id="MF_01334">
    <property type="entry name" value="Ribosomal_bL25_CTC"/>
    <property type="match status" value="1"/>
</dbReference>
<dbReference type="Gene3D" id="2.170.120.20">
    <property type="entry name" value="Ribosomal protein L25, beta domain"/>
    <property type="match status" value="1"/>
</dbReference>
<dbReference type="GO" id="GO:0008097">
    <property type="term" value="F:5S rRNA binding"/>
    <property type="evidence" value="ECO:0007669"/>
    <property type="project" value="InterPro"/>
</dbReference>
<name>A0A402CXF6_9BACT</name>
<protein>
    <recommendedName>
        <fullName evidence="5">Large ribosomal subunit protein bL25</fullName>
    </recommendedName>
    <alternativeName>
        <fullName evidence="5">General stress protein CTC</fullName>
    </alternativeName>
</protein>
<dbReference type="InterPro" id="IPR020056">
    <property type="entry name" value="Rbsml_bL25/Gln-tRNA_synth_N"/>
</dbReference>
<evidence type="ECO:0000256" key="1">
    <source>
        <dbReference type="ARBA" id="ARBA00022730"/>
    </source>
</evidence>
<dbReference type="FunCoup" id="A0A402CXF6">
    <property type="interactions" value="337"/>
</dbReference>
<dbReference type="Proteomes" id="UP000287394">
    <property type="component" value="Chromosome"/>
</dbReference>
<comment type="subunit">
    <text evidence="5">Part of the 50S ribosomal subunit; part of the 5S rRNA/L5/L18/L25 subcomplex. Contacts the 5S rRNA. Binds to the 5S rRNA independently of L5 and L18.</text>
</comment>
<dbReference type="InterPro" id="IPR001021">
    <property type="entry name" value="Ribosomal_bL25_long"/>
</dbReference>
<comment type="function">
    <text evidence="5">This is one of the proteins that binds to the 5S RNA in the ribosome where it forms part of the central protuberance.</text>
</comment>
<dbReference type="KEGG" id="ccot:CCAX7_43650"/>
<reference evidence="6 7" key="1">
    <citation type="journal article" date="2019" name="Int. J. Syst. Evol. Microbiol.">
        <title>Capsulimonas corticalis gen. nov., sp. nov., an aerobic capsulated bacterium, of a novel bacterial order, Capsulimonadales ord. nov., of the class Armatimonadia of the phylum Armatimonadetes.</title>
        <authorList>
            <person name="Li J."/>
            <person name="Kudo C."/>
            <person name="Tonouchi A."/>
        </authorList>
    </citation>
    <scope>NUCLEOTIDE SEQUENCE [LARGE SCALE GENOMIC DNA]</scope>
    <source>
        <strain evidence="6 7">AX-7</strain>
    </source>
</reference>
<dbReference type="NCBIfam" id="TIGR00731">
    <property type="entry name" value="bL25_bact_ctc"/>
    <property type="match status" value="1"/>
</dbReference>
<dbReference type="CDD" id="cd00495">
    <property type="entry name" value="Ribosomal_L25_TL5_CTC"/>
    <property type="match status" value="1"/>
</dbReference>
<evidence type="ECO:0000313" key="6">
    <source>
        <dbReference type="EMBL" id="BDI32314.1"/>
    </source>
</evidence>
<dbReference type="GO" id="GO:0006412">
    <property type="term" value="P:translation"/>
    <property type="evidence" value="ECO:0007669"/>
    <property type="project" value="UniProtKB-UniRule"/>
</dbReference>
<keyword evidence="2 5" id="KW-0694">RNA-binding</keyword>
<evidence type="ECO:0000256" key="3">
    <source>
        <dbReference type="ARBA" id="ARBA00022980"/>
    </source>
</evidence>
<dbReference type="PANTHER" id="PTHR33284">
    <property type="entry name" value="RIBOSOMAL PROTEIN L25/GLN-TRNA SYNTHETASE, ANTI-CODON-BINDING DOMAIN-CONTAINING PROTEIN"/>
    <property type="match status" value="1"/>
</dbReference>
<dbReference type="Pfam" id="PF14693">
    <property type="entry name" value="Ribosomal_TL5_C"/>
    <property type="match status" value="1"/>
</dbReference>
<keyword evidence="1 5" id="KW-0699">rRNA-binding</keyword>
<sequence>MNITAAKRGSLSKGERKQRLRQGRVPGVIYGKGLEPVNIEVPAKAISQILLSESGLNTVIDLTIEGDAKTHTVVVDNLLRNSISRDFEHIGLHQVKKGEKITAQVPIQLIGEPREVLTAGAMLEQMLETITVHAEPQNLPVQLDVDVSQMKLGDVLHVSDLPHNANLEFSTSDDTAIAALHYSKTAQSAEADADAAAATVADAASAAAAAAPASE</sequence>
<dbReference type="InterPro" id="IPR020930">
    <property type="entry name" value="Ribosomal_uL5_bac-type"/>
</dbReference>
<dbReference type="InterPro" id="IPR020057">
    <property type="entry name" value="Ribosomal_bL25_b-dom"/>
</dbReference>
<organism evidence="6 7">
    <name type="scientific">Capsulimonas corticalis</name>
    <dbReference type="NCBI Taxonomy" id="2219043"/>
    <lineage>
        <taxon>Bacteria</taxon>
        <taxon>Bacillati</taxon>
        <taxon>Armatimonadota</taxon>
        <taxon>Armatimonadia</taxon>
        <taxon>Capsulimonadales</taxon>
        <taxon>Capsulimonadaceae</taxon>
        <taxon>Capsulimonas</taxon>
    </lineage>
</organism>
<dbReference type="AlphaFoldDB" id="A0A402CXF6"/>
<dbReference type="PANTHER" id="PTHR33284:SF1">
    <property type="entry name" value="RIBOSOMAL PROTEIN L25_GLN-TRNA SYNTHETASE, ANTI-CODON-BINDING DOMAIN-CONTAINING PROTEIN"/>
    <property type="match status" value="1"/>
</dbReference>
<gene>
    <name evidence="5 6" type="primary">rplY</name>
    <name evidence="5" type="synonym">ctc</name>
    <name evidence="6" type="ORF">CCAX7_43650</name>
</gene>
<keyword evidence="3 5" id="KW-0689">Ribosomal protein</keyword>